<dbReference type="AlphaFoldDB" id="A0A4Q9GYJ3"/>
<organism evidence="2 3">
    <name type="scientific">Aquabacterium lacunae</name>
    <dbReference type="NCBI Taxonomy" id="2528630"/>
    <lineage>
        <taxon>Bacteria</taxon>
        <taxon>Pseudomonadati</taxon>
        <taxon>Pseudomonadota</taxon>
        <taxon>Betaproteobacteria</taxon>
        <taxon>Burkholderiales</taxon>
        <taxon>Aquabacterium</taxon>
    </lineage>
</organism>
<dbReference type="InterPro" id="IPR045758">
    <property type="entry name" value="AdeT1/2"/>
</dbReference>
<protein>
    <recommendedName>
        <fullName evidence="4">RND transporter</fullName>
    </recommendedName>
</protein>
<accession>A0A4Q9GYJ3</accession>
<dbReference type="Pfam" id="PF19582">
    <property type="entry name" value="AdeT1_2"/>
    <property type="match status" value="1"/>
</dbReference>
<evidence type="ECO:0000313" key="2">
    <source>
        <dbReference type="EMBL" id="TBO31114.1"/>
    </source>
</evidence>
<sequence>MFTSMSISLHSALHHATWHRAGLRTALATLVLACATQASAQSGSAAPTICVWDPIGKGGQLFDAARSFSVAMQGKGITVNLKAYTDESVATEDFKVGQCQGLLATTIRTKSWVSTPAALDYGGAATVVRDNKVDIEASYDVIRKAGMALASPNAEKLMVDGKHEVAGILPAGALYVMVRDREIFKRGFAGARMPAFDNDKLQAYLIAKAGGVPVAANIRNFATMFNNGNVDVVFAPAVAYMPLELNKGVGSKGGISRFPLAFTTFQVLIDREKFPAGFGQTARQYWAGQFDALVASARKAEAAIPANVWVDYEGDEGVKFVALQRDSRVEAGKAGYYDKAGLKLMKRVRCSVNPGASDCASTAEIDW</sequence>
<name>A0A4Q9GYJ3_9BURK</name>
<dbReference type="EMBL" id="SIXI01000003">
    <property type="protein sequence ID" value="TBO31114.1"/>
    <property type="molecule type" value="Genomic_DNA"/>
</dbReference>
<evidence type="ECO:0000313" key="3">
    <source>
        <dbReference type="Proteomes" id="UP000292120"/>
    </source>
</evidence>
<proteinExistence type="predicted"/>
<dbReference type="RefSeq" id="WP_130967476.1">
    <property type="nucleotide sequence ID" value="NZ_SIXI01000003.1"/>
</dbReference>
<feature type="signal peptide" evidence="1">
    <location>
        <begin position="1"/>
        <end position="40"/>
    </location>
</feature>
<gene>
    <name evidence="2" type="ORF">EYS42_07630</name>
</gene>
<dbReference type="OrthoDB" id="9771186at2"/>
<evidence type="ECO:0000256" key="1">
    <source>
        <dbReference type="SAM" id="SignalP"/>
    </source>
</evidence>
<evidence type="ECO:0008006" key="4">
    <source>
        <dbReference type="Google" id="ProtNLM"/>
    </source>
</evidence>
<reference evidence="2 3" key="1">
    <citation type="submission" date="2019-02" db="EMBL/GenBank/DDBJ databases">
        <title>Aquabacterium sp. strain KMB7.</title>
        <authorList>
            <person name="Chen W.-M."/>
        </authorList>
    </citation>
    <scope>NUCLEOTIDE SEQUENCE [LARGE SCALE GENOMIC DNA]</scope>
    <source>
        <strain evidence="2 3">KMB7</strain>
    </source>
</reference>
<keyword evidence="1" id="KW-0732">Signal</keyword>
<dbReference type="Proteomes" id="UP000292120">
    <property type="component" value="Unassembled WGS sequence"/>
</dbReference>
<keyword evidence="3" id="KW-1185">Reference proteome</keyword>
<comment type="caution">
    <text evidence="2">The sequence shown here is derived from an EMBL/GenBank/DDBJ whole genome shotgun (WGS) entry which is preliminary data.</text>
</comment>
<feature type="chain" id="PRO_5020714354" description="RND transporter" evidence="1">
    <location>
        <begin position="41"/>
        <end position="367"/>
    </location>
</feature>